<comment type="caution">
    <text evidence="1">The sequence shown here is derived from an EMBL/GenBank/DDBJ whole genome shotgun (WGS) entry which is preliminary data.</text>
</comment>
<reference evidence="1 2" key="1">
    <citation type="submission" date="2024-02" db="EMBL/GenBank/DDBJ databases">
        <authorList>
            <person name="Vignale AGUSTIN F."/>
            <person name="Sosa J E."/>
            <person name="Modenutti C."/>
        </authorList>
    </citation>
    <scope>NUCLEOTIDE SEQUENCE [LARGE SCALE GENOMIC DNA]</scope>
</reference>
<name>A0ABC8T9L9_9AQUA</name>
<sequence>ADYLEEIMREAYSHPAVGGIIVFAGWKPTNCNDTCLNNNNYDTLPKGCAKLCLHDNRFKNLPSGDVVDKLLQEWKTRNLKGATDKNGVFEDAISHGEYNVKVFNPVTAKSLSMQVKVINEKSEPLDVWISI</sequence>
<evidence type="ECO:0000313" key="2">
    <source>
        <dbReference type="Proteomes" id="UP001642360"/>
    </source>
</evidence>
<dbReference type="InterPro" id="IPR044846">
    <property type="entry name" value="GH10"/>
</dbReference>
<accession>A0ABC8T9L9</accession>
<gene>
    <name evidence="1" type="ORF">ILEXP_LOCUS33817</name>
</gene>
<dbReference type="SUPFAM" id="SSF51445">
    <property type="entry name" value="(Trans)glycosidases"/>
    <property type="match status" value="1"/>
</dbReference>
<evidence type="ECO:0000313" key="1">
    <source>
        <dbReference type="EMBL" id="CAK9164670.1"/>
    </source>
</evidence>
<proteinExistence type="predicted"/>
<keyword evidence="2" id="KW-1185">Reference proteome</keyword>
<organism evidence="1 2">
    <name type="scientific">Ilex paraguariensis</name>
    <name type="common">yerba mate</name>
    <dbReference type="NCBI Taxonomy" id="185542"/>
    <lineage>
        <taxon>Eukaryota</taxon>
        <taxon>Viridiplantae</taxon>
        <taxon>Streptophyta</taxon>
        <taxon>Embryophyta</taxon>
        <taxon>Tracheophyta</taxon>
        <taxon>Spermatophyta</taxon>
        <taxon>Magnoliopsida</taxon>
        <taxon>eudicotyledons</taxon>
        <taxon>Gunneridae</taxon>
        <taxon>Pentapetalae</taxon>
        <taxon>asterids</taxon>
        <taxon>campanulids</taxon>
        <taxon>Aquifoliales</taxon>
        <taxon>Aquifoliaceae</taxon>
        <taxon>Ilex</taxon>
    </lineage>
</organism>
<dbReference type="EMBL" id="CAUOFW020004265">
    <property type="protein sequence ID" value="CAK9164670.1"/>
    <property type="molecule type" value="Genomic_DNA"/>
</dbReference>
<dbReference type="PANTHER" id="PTHR31490">
    <property type="entry name" value="GLYCOSYL HYDROLASE"/>
    <property type="match status" value="1"/>
</dbReference>
<feature type="non-terminal residue" evidence="1">
    <location>
        <position position="1"/>
    </location>
</feature>
<dbReference type="PANTHER" id="PTHR31490:SF80">
    <property type="entry name" value="ENDO-1,4-BETA-XYLANASE A-LIKE ISOFORM X1"/>
    <property type="match status" value="1"/>
</dbReference>
<dbReference type="Proteomes" id="UP001642360">
    <property type="component" value="Unassembled WGS sequence"/>
</dbReference>
<protein>
    <submittedName>
        <fullName evidence="1">Uncharacterized protein</fullName>
    </submittedName>
</protein>
<dbReference type="InterPro" id="IPR017853">
    <property type="entry name" value="GH"/>
</dbReference>
<dbReference type="AlphaFoldDB" id="A0ABC8T9L9"/>